<dbReference type="Proteomes" id="UP000659496">
    <property type="component" value="Unassembled WGS sequence"/>
</dbReference>
<accession>A0ABR8PLH0</accession>
<keyword evidence="1" id="KW-0969">Cilium</keyword>
<name>A0ABR8PLH0_9BACL</name>
<evidence type="ECO:0000313" key="1">
    <source>
        <dbReference type="EMBL" id="MBD7908980.1"/>
    </source>
</evidence>
<sequence>MITVKQAVTAYRKMNATSLPPLTAVCQALAAIDEQLDASLHHLGQNDERWRDGLLHAQQLMFELMAMTDATSIEGERLLTLYIYANQTLVTASLKADADAVSEVQVIVRNLHTDWQHAQKKQVMPTYI</sequence>
<protein>
    <submittedName>
        <fullName evidence="1">Flagellar protein FliS</fullName>
    </submittedName>
</protein>
<dbReference type="SUPFAM" id="SSF101116">
    <property type="entry name" value="Flagellar export chaperone FliS"/>
    <property type="match status" value="1"/>
</dbReference>
<dbReference type="EMBL" id="JACSQY010000009">
    <property type="protein sequence ID" value="MBD7908980.1"/>
    <property type="molecule type" value="Genomic_DNA"/>
</dbReference>
<dbReference type="RefSeq" id="WP_191690673.1">
    <property type="nucleotide sequence ID" value="NZ_JACSQY010000009.1"/>
</dbReference>
<keyword evidence="2" id="KW-1185">Reference proteome</keyword>
<organism evidence="1 2">
    <name type="scientific">Sporosarcina gallistercoris</name>
    <dbReference type="NCBI Taxonomy" id="2762245"/>
    <lineage>
        <taxon>Bacteria</taxon>
        <taxon>Bacillati</taxon>
        <taxon>Bacillota</taxon>
        <taxon>Bacilli</taxon>
        <taxon>Bacillales</taxon>
        <taxon>Caryophanaceae</taxon>
        <taxon>Sporosarcina</taxon>
    </lineage>
</organism>
<gene>
    <name evidence="1" type="ORF">H9659_11660</name>
</gene>
<keyword evidence="1" id="KW-0282">Flagellum</keyword>
<dbReference type="InterPro" id="IPR036584">
    <property type="entry name" value="FliS_sf"/>
</dbReference>
<dbReference type="Gene3D" id="1.20.120.340">
    <property type="entry name" value="Flagellar protein FliS"/>
    <property type="match status" value="1"/>
</dbReference>
<evidence type="ECO:0000313" key="2">
    <source>
        <dbReference type="Proteomes" id="UP000659496"/>
    </source>
</evidence>
<reference evidence="1 2" key="1">
    <citation type="submission" date="2020-08" db="EMBL/GenBank/DDBJ databases">
        <title>A Genomic Blueprint of the Chicken Gut Microbiome.</title>
        <authorList>
            <person name="Gilroy R."/>
            <person name="Ravi A."/>
            <person name="Getino M."/>
            <person name="Pursley I."/>
            <person name="Horton D.L."/>
            <person name="Alikhan N.-F."/>
            <person name="Baker D."/>
            <person name="Gharbi K."/>
            <person name="Hall N."/>
            <person name="Watson M."/>
            <person name="Adriaenssens E.M."/>
            <person name="Foster-Nyarko E."/>
            <person name="Jarju S."/>
            <person name="Secka A."/>
            <person name="Antonio M."/>
            <person name="Oren A."/>
            <person name="Chaudhuri R."/>
            <person name="La Ragione R.M."/>
            <person name="Hildebrand F."/>
            <person name="Pallen M.J."/>
        </authorList>
    </citation>
    <scope>NUCLEOTIDE SEQUENCE [LARGE SCALE GENOMIC DNA]</scope>
    <source>
        <strain evidence="1 2">Sa3CUA8</strain>
    </source>
</reference>
<dbReference type="InterPro" id="IPR003713">
    <property type="entry name" value="FliS"/>
</dbReference>
<dbReference type="Pfam" id="PF02561">
    <property type="entry name" value="FliS"/>
    <property type="match status" value="1"/>
</dbReference>
<proteinExistence type="predicted"/>
<comment type="caution">
    <text evidence="1">The sequence shown here is derived from an EMBL/GenBank/DDBJ whole genome shotgun (WGS) entry which is preliminary data.</text>
</comment>
<keyword evidence="1" id="KW-0966">Cell projection</keyword>